<dbReference type="Pfam" id="PF09177">
    <property type="entry name" value="STX6_10_61_N"/>
    <property type="match status" value="1"/>
</dbReference>
<name>A0A1Q3AVB5_CEPFO</name>
<evidence type="ECO:0000313" key="11">
    <source>
        <dbReference type="EMBL" id="GAV59584.1"/>
    </source>
</evidence>
<comment type="caution">
    <text evidence="11">The sequence shown here is derived from an EMBL/GenBank/DDBJ whole genome shotgun (WGS) entry which is preliminary data.</text>
</comment>
<dbReference type="PANTHER" id="PTHR34949:SF3">
    <property type="entry name" value="OS08G0244100 PROTEIN"/>
    <property type="match status" value="1"/>
</dbReference>
<keyword evidence="12" id="KW-1185">Reference proteome</keyword>
<comment type="subcellular location">
    <subcellularLocation>
        <location evidence="8">Golgi apparatus</location>
        <location evidence="8">trans-Golgi network membrane</location>
        <topology evidence="8">Single-pass type IV membrane protein</topology>
    </subcellularLocation>
</comment>
<dbReference type="FunCoup" id="A0A1Q3AVB5">
    <property type="interactions" value="1050"/>
</dbReference>
<reference evidence="12" key="1">
    <citation type="submission" date="2016-04" db="EMBL/GenBank/DDBJ databases">
        <title>Cephalotus genome sequencing.</title>
        <authorList>
            <person name="Fukushima K."/>
            <person name="Hasebe M."/>
            <person name="Fang X."/>
        </authorList>
    </citation>
    <scope>NUCLEOTIDE SEQUENCE [LARGE SCALE GENOMIC DNA]</scope>
    <source>
        <strain evidence="12">cv. St1</strain>
    </source>
</reference>
<evidence type="ECO:0000256" key="1">
    <source>
        <dbReference type="ARBA" id="ARBA00009063"/>
    </source>
</evidence>
<keyword evidence="6" id="KW-0333">Golgi apparatus</keyword>
<dbReference type="EMBL" id="BDDD01000119">
    <property type="protein sequence ID" value="GAV59584.1"/>
    <property type="molecule type" value="Genomic_DNA"/>
</dbReference>
<feature type="domain" description="Syntaxin 6/10/61 N-terminal" evidence="10">
    <location>
        <begin position="13"/>
        <end position="105"/>
    </location>
</feature>
<comment type="similarity">
    <text evidence="1">Belongs to the syntaxin family.</text>
</comment>
<proteinExistence type="inferred from homology"/>
<dbReference type="SUPFAM" id="SSF47661">
    <property type="entry name" value="t-snare proteins"/>
    <property type="match status" value="1"/>
</dbReference>
<evidence type="ECO:0000256" key="2">
    <source>
        <dbReference type="ARBA" id="ARBA00022448"/>
    </source>
</evidence>
<keyword evidence="4" id="KW-0653">Protein transport</keyword>
<evidence type="ECO:0000256" key="7">
    <source>
        <dbReference type="ARBA" id="ARBA00023136"/>
    </source>
</evidence>
<evidence type="ECO:0000256" key="3">
    <source>
        <dbReference type="ARBA" id="ARBA00022692"/>
    </source>
</evidence>
<keyword evidence="5 9" id="KW-1133">Transmembrane helix</keyword>
<gene>
    <name evidence="11" type="ORF">CFOL_v3_03115</name>
</gene>
<evidence type="ECO:0000313" key="12">
    <source>
        <dbReference type="Proteomes" id="UP000187406"/>
    </source>
</evidence>
<dbReference type="OrthoDB" id="1889309at2759"/>
<evidence type="ECO:0000256" key="4">
    <source>
        <dbReference type="ARBA" id="ARBA00022927"/>
    </source>
</evidence>
<keyword evidence="3 9" id="KW-0812">Transmembrane</keyword>
<keyword evidence="7 9" id="KW-0472">Membrane</keyword>
<evidence type="ECO:0000256" key="8">
    <source>
        <dbReference type="ARBA" id="ARBA00037801"/>
    </source>
</evidence>
<dbReference type="GO" id="GO:0005794">
    <property type="term" value="C:Golgi apparatus"/>
    <property type="evidence" value="ECO:0007669"/>
    <property type="project" value="UniProtKB-SubCell"/>
</dbReference>
<dbReference type="InterPro" id="IPR010989">
    <property type="entry name" value="SNARE"/>
</dbReference>
<evidence type="ECO:0000259" key="10">
    <source>
        <dbReference type="Pfam" id="PF09177"/>
    </source>
</evidence>
<dbReference type="GO" id="GO:0048193">
    <property type="term" value="P:Golgi vesicle transport"/>
    <property type="evidence" value="ECO:0007669"/>
    <property type="project" value="InterPro"/>
</dbReference>
<dbReference type="GO" id="GO:0016020">
    <property type="term" value="C:membrane"/>
    <property type="evidence" value="ECO:0007669"/>
    <property type="project" value="InterPro"/>
</dbReference>
<evidence type="ECO:0000256" key="5">
    <source>
        <dbReference type="ARBA" id="ARBA00022989"/>
    </source>
</evidence>
<dbReference type="AlphaFoldDB" id="A0A1Q3AVB5"/>
<dbReference type="FunFam" id="1.20.58.90:FF:000004">
    <property type="entry name" value="Syntaxin 10"/>
    <property type="match status" value="1"/>
</dbReference>
<keyword evidence="2" id="KW-0813">Transport</keyword>
<dbReference type="CDD" id="cd21442">
    <property type="entry name" value="SNARE_NTD_STX6-like"/>
    <property type="match status" value="1"/>
</dbReference>
<dbReference type="GO" id="GO:0015031">
    <property type="term" value="P:protein transport"/>
    <property type="evidence" value="ECO:0007669"/>
    <property type="project" value="UniProtKB-KW"/>
</dbReference>
<accession>A0A1Q3AVB5</accession>
<dbReference type="Proteomes" id="UP000187406">
    <property type="component" value="Unassembled WGS sequence"/>
</dbReference>
<feature type="transmembrane region" description="Helical" evidence="9">
    <location>
        <begin position="301"/>
        <end position="322"/>
    </location>
</feature>
<dbReference type="InterPro" id="IPR015260">
    <property type="entry name" value="Syntaxin-6/10/61_N"/>
</dbReference>
<organism evidence="11 12">
    <name type="scientific">Cephalotus follicularis</name>
    <name type="common">Albany pitcher plant</name>
    <dbReference type="NCBI Taxonomy" id="3775"/>
    <lineage>
        <taxon>Eukaryota</taxon>
        <taxon>Viridiplantae</taxon>
        <taxon>Streptophyta</taxon>
        <taxon>Embryophyta</taxon>
        <taxon>Tracheophyta</taxon>
        <taxon>Spermatophyta</taxon>
        <taxon>Magnoliopsida</taxon>
        <taxon>eudicotyledons</taxon>
        <taxon>Gunneridae</taxon>
        <taxon>Pentapetalae</taxon>
        <taxon>rosids</taxon>
        <taxon>fabids</taxon>
        <taxon>Oxalidales</taxon>
        <taxon>Cephalotaceae</taxon>
        <taxon>Cephalotus</taxon>
    </lineage>
</organism>
<evidence type="ECO:0000256" key="6">
    <source>
        <dbReference type="ARBA" id="ARBA00023034"/>
    </source>
</evidence>
<dbReference type="Gene3D" id="1.20.58.90">
    <property type="match status" value="1"/>
</dbReference>
<sequence>MMVANSFDLWQKDSFFCAAEEVQESADIMESAYRMWVRERRQGLQQEDLNKLSKELQTALGTAKWQLEEFERAVRMSHGYCREDNATARHRQFVAAIEDQISRVEAALRETCSEEGKQPLRWVTLDEEERDDLAMFLSGSFQSSPSRKDECIKFRPAKKFLLDDHHKKIDADLKSSATVDGDISSEIKGCRDLANTNKNTECVIDVDGRGPPETKNDITCQAERTTGTRRTWSSPIFGALRIVNPGKDEKRNKLMADGEATPKVRGFNFMFWKQRCGENPLAKVGGFHRQLQSPAHLQFRYSVRIILALMLTVFLIVPFVFYSP</sequence>
<evidence type="ECO:0000256" key="9">
    <source>
        <dbReference type="SAM" id="Phobius"/>
    </source>
</evidence>
<dbReference type="STRING" id="3775.A0A1Q3AVB5"/>
<protein>
    <submittedName>
        <fullName evidence="11">Syntaxin-6_N domain-containing protein</fullName>
    </submittedName>
</protein>
<dbReference type="InParanoid" id="A0A1Q3AVB5"/>
<dbReference type="PANTHER" id="PTHR34949">
    <property type="entry name" value="OS05G0443700 PROTEIN"/>
    <property type="match status" value="1"/>
</dbReference>